<keyword evidence="1" id="KW-0521">NADP</keyword>
<dbReference type="EMBL" id="JAGRRH010000009">
    <property type="protein sequence ID" value="KAG7364444.1"/>
    <property type="molecule type" value="Genomic_DNA"/>
</dbReference>
<dbReference type="OrthoDB" id="5296at2759"/>
<protein>
    <submittedName>
        <fullName evidence="3">Short-chain alcohol dehydrogenase-like protein</fullName>
    </submittedName>
</protein>
<sequence length="115" mass="12693">MGSIAENTLGRHHGYRTAKAAVNMVGKSLSVDLKDDNIAVGMRIHLGFLLTDFGGEHQTEPRPGQRSVKDGAKGVIDAIQALTMETTGFFLHGRKLRRRCERNAMVKANYLLLML</sequence>
<keyword evidence="4" id="KW-1185">Reference proteome</keyword>
<gene>
    <name evidence="3" type="ORF">IV203_037646</name>
</gene>
<keyword evidence="2" id="KW-0560">Oxidoreductase</keyword>
<dbReference type="GO" id="GO:0016491">
    <property type="term" value="F:oxidoreductase activity"/>
    <property type="evidence" value="ECO:0007669"/>
    <property type="project" value="UniProtKB-KW"/>
</dbReference>
<reference evidence="3" key="2">
    <citation type="submission" date="2021-04" db="EMBL/GenBank/DDBJ databases">
        <authorList>
            <person name="Podell S."/>
        </authorList>
    </citation>
    <scope>NUCLEOTIDE SEQUENCE</scope>
    <source>
        <strain evidence="3">Hildebrandi</strain>
    </source>
</reference>
<comment type="caution">
    <text evidence="3">The sequence shown here is derived from an EMBL/GenBank/DDBJ whole genome shotgun (WGS) entry which is preliminary data.</text>
</comment>
<organism evidence="3 4">
    <name type="scientific">Nitzschia inconspicua</name>
    <dbReference type="NCBI Taxonomy" id="303405"/>
    <lineage>
        <taxon>Eukaryota</taxon>
        <taxon>Sar</taxon>
        <taxon>Stramenopiles</taxon>
        <taxon>Ochrophyta</taxon>
        <taxon>Bacillariophyta</taxon>
        <taxon>Bacillariophyceae</taxon>
        <taxon>Bacillariophycidae</taxon>
        <taxon>Bacillariales</taxon>
        <taxon>Bacillariaceae</taxon>
        <taxon>Nitzschia</taxon>
    </lineage>
</organism>
<evidence type="ECO:0000256" key="1">
    <source>
        <dbReference type="ARBA" id="ARBA00022857"/>
    </source>
</evidence>
<dbReference type="AlphaFoldDB" id="A0A9K3LL55"/>
<name>A0A9K3LL55_9STRA</name>
<dbReference type="Proteomes" id="UP000693970">
    <property type="component" value="Unassembled WGS sequence"/>
</dbReference>
<dbReference type="PANTHER" id="PTHR43544">
    <property type="entry name" value="SHORT-CHAIN DEHYDROGENASE/REDUCTASE"/>
    <property type="match status" value="1"/>
</dbReference>
<evidence type="ECO:0000256" key="2">
    <source>
        <dbReference type="ARBA" id="ARBA00023002"/>
    </source>
</evidence>
<dbReference type="InterPro" id="IPR051468">
    <property type="entry name" value="Fungal_SecMetab_SDRs"/>
</dbReference>
<proteinExistence type="predicted"/>
<reference evidence="3" key="1">
    <citation type="journal article" date="2021" name="Sci. Rep.">
        <title>Diploid genomic architecture of Nitzschia inconspicua, an elite biomass production diatom.</title>
        <authorList>
            <person name="Oliver A."/>
            <person name="Podell S."/>
            <person name="Pinowska A."/>
            <person name="Traller J.C."/>
            <person name="Smith S.R."/>
            <person name="McClure R."/>
            <person name="Beliaev A."/>
            <person name="Bohutskyi P."/>
            <person name="Hill E.A."/>
            <person name="Rabines A."/>
            <person name="Zheng H."/>
            <person name="Allen L.Z."/>
            <person name="Kuo A."/>
            <person name="Grigoriev I.V."/>
            <person name="Allen A.E."/>
            <person name="Hazlebeck D."/>
            <person name="Allen E.E."/>
        </authorList>
    </citation>
    <scope>NUCLEOTIDE SEQUENCE</scope>
    <source>
        <strain evidence="3">Hildebrandi</strain>
    </source>
</reference>
<accession>A0A9K3LL55</accession>
<evidence type="ECO:0000313" key="4">
    <source>
        <dbReference type="Proteomes" id="UP000693970"/>
    </source>
</evidence>
<dbReference type="GO" id="GO:0005737">
    <property type="term" value="C:cytoplasm"/>
    <property type="evidence" value="ECO:0007669"/>
    <property type="project" value="TreeGrafter"/>
</dbReference>
<dbReference type="PANTHER" id="PTHR43544:SF7">
    <property type="entry name" value="NADB-LER2"/>
    <property type="match status" value="1"/>
</dbReference>
<evidence type="ECO:0000313" key="3">
    <source>
        <dbReference type="EMBL" id="KAG7364444.1"/>
    </source>
</evidence>